<dbReference type="InterPro" id="IPR013154">
    <property type="entry name" value="ADH-like_N"/>
</dbReference>
<proteinExistence type="inferred from homology"/>
<dbReference type="InterPro" id="IPR011032">
    <property type="entry name" value="GroES-like_sf"/>
</dbReference>
<evidence type="ECO:0000256" key="5">
    <source>
        <dbReference type="ARBA" id="ARBA00023002"/>
    </source>
</evidence>
<dbReference type="PANTHER" id="PTHR43161">
    <property type="entry name" value="SORBITOL DEHYDROGENASE"/>
    <property type="match status" value="1"/>
</dbReference>
<evidence type="ECO:0000313" key="8">
    <source>
        <dbReference type="Proteomes" id="UP001501257"/>
    </source>
</evidence>
<keyword evidence="3" id="KW-0479">Metal-binding</keyword>
<evidence type="ECO:0000256" key="1">
    <source>
        <dbReference type="ARBA" id="ARBA00001947"/>
    </source>
</evidence>
<evidence type="ECO:0000256" key="4">
    <source>
        <dbReference type="ARBA" id="ARBA00022833"/>
    </source>
</evidence>
<sequence>MKAAMYYGKEDIRIEEIQEPQVRSGIVKIVPAFNDICGSDVHFFHEGPMAQAPSFNGPHPLSGDMPSIILCHELSGIVQVVGEGVQDIAAVDHVVVEPLMVDGTCPAGLKGKHNLCE</sequence>
<comment type="cofactor">
    <cofactor evidence="1">
        <name>Zn(2+)</name>
        <dbReference type="ChEBI" id="CHEBI:29105"/>
    </cofactor>
</comment>
<name>A0ABP9THZ6_9MICC</name>
<keyword evidence="8" id="KW-1185">Reference proteome</keyword>
<comment type="similarity">
    <text evidence="2">Belongs to the zinc-containing alcohol dehydrogenase family.</text>
</comment>
<reference evidence="8" key="1">
    <citation type="journal article" date="2019" name="Int. J. Syst. Evol. Microbiol.">
        <title>The Global Catalogue of Microorganisms (GCM) 10K type strain sequencing project: providing services to taxonomists for standard genome sequencing and annotation.</title>
        <authorList>
            <consortium name="The Broad Institute Genomics Platform"/>
            <consortium name="The Broad Institute Genome Sequencing Center for Infectious Disease"/>
            <person name="Wu L."/>
            <person name="Ma J."/>
        </authorList>
    </citation>
    <scope>NUCLEOTIDE SEQUENCE [LARGE SCALE GENOMIC DNA]</scope>
    <source>
        <strain evidence="8">JCM 18952</strain>
    </source>
</reference>
<comment type="caution">
    <text evidence="7">The sequence shown here is derived from an EMBL/GenBank/DDBJ whole genome shotgun (WGS) entry which is preliminary data.</text>
</comment>
<dbReference type="SUPFAM" id="SSF50129">
    <property type="entry name" value="GroES-like"/>
    <property type="match status" value="1"/>
</dbReference>
<keyword evidence="5" id="KW-0560">Oxidoreductase</keyword>
<evidence type="ECO:0000313" key="7">
    <source>
        <dbReference type="EMBL" id="GAA5225478.1"/>
    </source>
</evidence>
<evidence type="ECO:0000256" key="2">
    <source>
        <dbReference type="ARBA" id="ARBA00008072"/>
    </source>
</evidence>
<organism evidence="7 8">
    <name type="scientific">Paeniglutamicibacter antarcticus</name>
    <dbReference type="NCBI Taxonomy" id="494023"/>
    <lineage>
        <taxon>Bacteria</taxon>
        <taxon>Bacillati</taxon>
        <taxon>Actinomycetota</taxon>
        <taxon>Actinomycetes</taxon>
        <taxon>Micrococcales</taxon>
        <taxon>Micrococcaceae</taxon>
        <taxon>Paeniglutamicibacter</taxon>
    </lineage>
</organism>
<dbReference type="Gene3D" id="3.90.180.10">
    <property type="entry name" value="Medium-chain alcohol dehydrogenases, catalytic domain"/>
    <property type="match status" value="1"/>
</dbReference>
<keyword evidence="4" id="KW-0862">Zinc</keyword>
<accession>A0ABP9THZ6</accession>
<dbReference type="EMBL" id="BAABLK010000002">
    <property type="protein sequence ID" value="GAA5225478.1"/>
    <property type="molecule type" value="Genomic_DNA"/>
</dbReference>
<evidence type="ECO:0000256" key="3">
    <source>
        <dbReference type="ARBA" id="ARBA00022723"/>
    </source>
</evidence>
<dbReference type="Pfam" id="PF08240">
    <property type="entry name" value="ADH_N"/>
    <property type="match status" value="1"/>
</dbReference>
<dbReference type="PANTHER" id="PTHR43161:SF23">
    <property type="entry name" value="(R,R)-BUTANEDIOL DEHYDROGENASE-RELATED"/>
    <property type="match status" value="1"/>
</dbReference>
<gene>
    <name evidence="7" type="ORF">GCM10025778_00080</name>
</gene>
<protein>
    <recommendedName>
        <fullName evidence="6">Alcohol dehydrogenase-like N-terminal domain-containing protein</fullName>
    </recommendedName>
</protein>
<evidence type="ECO:0000259" key="6">
    <source>
        <dbReference type="Pfam" id="PF08240"/>
    </source>
</evidence>
<feature type="domain" description="Alcohol dehydrogenase-like N-terminal" evidence="6">
    <location>
        <begin position="32"/>
        <end position="116"/>
    </location>
</feature>
<dbReference type="Proteomes" id="UP001501257">
    <property type="component" value="Unassembled WGS sequence"/>
</dbReference>
<dbReference type="RefSeq" id="WP_210102719.1">
    <property type="nucleotide sequence ID" value="NZ_BAABLK010000002.1"/>
</dbReference>